<comment type="caution">
    <text evidence="1">The sequence shown here is derived from an EMBL/GenBank/DDBJ whole genome shotgun (WGS) entry which is preliminary data.</text>
</comment>
<organism evidence="1 2">
    <name type="scientific">Virgisporangium aliadipatigenens</name>
    <dbReference type="NCBI Taxonomy" id="741659"/>
    <lineage>
        <taxon>Bacteria</taxon>
        <taxon>Bacillati</taxon>
        <taxon>Actinomycetota</taxon>
        <taxon>Actinomycetes</taxon>
        <taxon>Micromonosporales</taxon>
        <taxon>Micromonosporaceae</taxon>
        <taxon>Virgisporangium</taxon>
    </lineage>
</organism>
<accession>A0A8J4DUP2</accession>
<dbReference type="AlphaFoldDB" id="A0A8J4DUP2"/>
<evidence type="ECO:0008006" key="3">
    <source>
        <dbReference type="Google" id="ProtNLM"/>
    </source>
</evidence>
<dbReference type="Proteomes" id="UP000619260">
    <property type="component" value="Unassembled WGS sequence"/>
</dbReference>
<evidence type="ECO:0000313" key="1">
    <source>
        <dbReference type="EMBL" id="GIJ49362.1"/>
    </source>
</evidence>
<dbReference type="EMBL" id="BOPF01000026">
    <property type="protein sequence ID" value="GIJ49362.1"/>
    <property type="molecule type" value="Genomic_DNA"/>
</dbReference>
<name>A0A8J4DUP2_9ACTN</name>
<gene>
    <name evidence="1" type="ORF">Val02_62480</name>
</gene>
<sequence length="86" mass="8839">MGEGSTVTCAGPGTVFTFGVHDPNAGSPTCGFTYRRSSQGRQFTVSATVTYRVTWAGGGQSGTVGDLTATWSTLQQVDEAQSVVTG</sequence>
<reference evidence="1" key="1">
    <citation type="submission" date="2021-01" db="EMBL/GenBank/DDBJ databases">
        <title>Whole genome shotgun sequence of Virgisporangium aliadipatigenens NBRC 105644.</title>
        <authorList>
            <person name="Komaki H."/>
            <person name="Tamura T."/>
        </authorList>
    </citation>
    <scope>NUCLEOTIDE SEQUENCE</scope>
    <source>
        <strain evidence="1">NBRC 105644</strain>
    </source>
</reference>
<keyword evidence="2" id="KW-1185">Reference proteome</keyword>
<proteinExistence type="predicted"/>
<evidence type="ECO:0000313" key="2">
    <source>
        <dbReference type="Proteomes" id="UP000619260"/>
    </source>
</evidence>
<protein>
    <recommendedName>
        <fullName evidence="3">ATP/GTP-binding protein</fullName>
    </recommendedName>
</protein>